<accession>A0A392QWL1</accession>
<evidence type="ECO:0000313" key="1">
    <source>
        <dbReference type="EMBL" id="MCI27635.1"/>
    </source>
</evidence>
<name>A0A392QWL1_9FABA</name>
<feature type="non-terminal residue" evidence="1">
    <location>
        <position position="1"/>
    </location>
</feature>
<dbReference type="AlphaFoldDB" id="A0A392QWL1"/>
<reference evidence="1 2" key="1">
    <citation type="journal article" date="2018" name="Front. Plant Sci.">
        <title>Red Clover (Trifolium pratense) and Zigzag Clover (T. medium) - A Picture of Genomic Similarities and Differences.</title>
        <authorList>
            <person name="Dluhosova J."/>
            <person name="Istvanek J."/>
            <person name="Nedelnik J."/>
            <person name="Repkova J."/>
        </authorList>
    </citation>
    <scope>NUCLEOTIDE SEQUENCE [LARGE SCALE GENOMIC DNA]</scope>
    <source>
        <strain evidence="2">cv. 10/8</strain>
        <tissue evidence="1">Leaf</tissue>
    </source>
</reference>
<evidence type="ECO:0000313" key="2">
    <source>
        <dbReference type="Proteomes" id="UP000265520"/>
    </source>
</evidence>
<proteinExistence type="predicted"/>
<keyword evidence="2" id="KW-1185">Reference proteome</keyword>
<dbReference type="EMBL" id="LXQA010160573">
    <property type="protein sequence ID" value="MCI27635.1"/>
    <property type="molecule type" value="Genomic_DNA"/>
</dbReference>
<sequence length="31" mass="3504">YIFPHKDQEIISSTSQQHRFIFTPAVAPSAS</sequence>
<organism evidence="1 2">
    <name type="scientific">Trifolium medium</name>
    <dbReference type="NCBI Taxonomy" id="97028"/>
    <lineage>
        <taxon>Eukaryota</taxon>
        <taxon>Viridiplantae</taxon>
        <taxon>Streptophyta</taxon>
        <taxon>Embryophyta</taxon>
        <taxon>Tracheophyta</taxon>
        <taxon>Spermatophyta</taxon>
        <taxon>Magnoliopsida</taxon>
        <taxon>eudicotyledons</taxon>
        <taxon>Gunneridae</taxon>
        <taxon>Pentapetalae</taxon>
        <taxon>rosids</taxon>
        <taxon>fabids</taxon>
        <taxon>Fabales</taxon>
        <taxon>Fabaceae</taxon>
        <taxon>Papilionoideae</taxon>
        <taxon>50 kb inversion clade</taxon>
        <taxon>NPAAA clade</taxon>
        <taxon>Hologalegina</taxon>
        <taxon>IRL clade</taxon>
        <taxon>Trifolieae</taxon>
        <taxon>Trifolium</taxon>
    </lineage>
</organism>
<dbReference type="Proteomes" id="UP000265520">
    <property type="component" value="Unassembled WGS sequence"/>
</dbReference>
<protein>
    <submittedName>
        <fullName evidence="1">Uncharacterized protein</fullName>
    </submittedName>
</protein>
<comment type="caution">
    <text evidence="1">The sequence shown here is derived from an EMBL/GenBank/DDBJ whole genome shotgun (WGS) entry which is preliminary data.</text>
</comment>